<name>A0A398BBC8_9BACI</name>
<accession>A0A398BBC8</accession>
<comment type="caution">
    <text evidence="4">The sequence shown here is derived from an EMBL/GenBank/DDBJ whole genome shotgun (WGS) entry which is preliminary data.</text>
</comment>
<dbReference type="InterPro" id="IPR022138">
    <property type="entry name" value="DUF3670"/>
</dbReference>
<dbReference type="Pfam" id="PF00271">
    <property type="entry name" value="Helicase_C"/>
    <property type="match status" value="1"/>
</dbReference>
<dbReference type="EMBL" id="QWVS01000022">
    <property type="protein sequence ID" value="RID84996.1"/>
    <property type="molecule type" value="Genomic_DNA"/>
</dbReference>
<dbReference type="PROSITE" id="PS51192">
    <property type="entry name" value="HELICASE_ATP_BIND_1"/>
    <property type="match status" value="1"/>
</dbReference>
<keyword evidence="5" id="KW-1185">Reference proteome</keyword>
<dbReference type="FunFam" id="3.40.50.10810:FF:000057">
    <property type="entry name" value="Snf2/Rad54 family helicase"/>
    <property type="match status" value="1"/>
</dbReference>
<proteinExistence type="predicted"/>
<feature type="domain" description="Helicase ATP-binding" evidence="2">
    <location>
        <begin position="487"/>
        <end position="660"/>
    </location>
</feature>
<dbReference type="SMART" id="SM00490">
    <property type="entry name" value="HELICc"/>
    <property type="match status" value="1"/>
</dbReference>
<evidence type="ECO:0000313" key="5">
    <source>
        <dbReference type="Proteomes" id="UP000266016"/>
    </source>
</evidence>
<dbReference type="CDD" id="cd18012">
    <property type="entry name" value="DEXQc_arch_SWI2_SNF2"/>
    <property type="match status" value="1"/>
</dbReference>
<evidence type="ECO:0000259" key="2">
    <source>
        <dbReference type="PROSITE" id="PS51192"/>
    </source>
</evidence>
<organism evidence="4 5">
    <name type="scientific">Peribacillus asahii</name>
    <dbReference type="NCBI Taxonomy" id="228899"/>
    <lineage>
        <taxon>Bacteria</taxon>
        <taxon>Bacillati</taxon>
        <taxon>Bacillota</taxon>
        <taxon>Bacilli</taxon>
        <taxon>Bacillales</taxon>
        <taxon>Bacillaceae</taxon>
        <taxon>Peribacillus</taxon>
    </lineage>
</organism>
<dbReference type="Gene3D" id="3.40.50.10810">
    <property type="entry name" value="Tandem AAA-ATPase domain"/>
    <property type="match status" value="1"/>
</dbReference>
<dbReference type="InterPro" id="IPR049730">
    <property type="entry name" value="SNF2/RAD54-like_C"/>
</dbReference>
<dbReference type="GO" id="GO:0004386">
    <property type="term" value="F:helicase activity"/>
    <property type="evidence" value="ECO:0007669"/>
    <property type="project" value="UniProtKB-KW"/>
</dbReference>
<dbReference type="InterPro" id="IPR027417">
    <property type="entry name" value="P-loop_NTPase"/>
</dbReference>
<evidence type="ECO:0000256" key="1">
    <source>
        <dbReference type="ARBA" id="ARBA00022801"/>
    </source>
</evidence>
<gene>
    <name evidence="4" type="ORF">D1953_12655</name>
</gene>
<dbReference type="GO" id="GO:0005524">
    <property type="term" value="F:ATP binding"/>
    <property type="evidence" value="ECO:0007669"/>
    <property type="project" value="InterPro"/>
</dbReference>
<keyword evidence="4" id="KW-0547">Nucleotide-binding</keyword>
<dbReference type="Gene3D" id="3.40.50.300">
    <property type="entry name" value="P-loop containing nucleotide triphosphate hydrolases"/>
    <property type="match status" value="1"/>
</dbReference>
<dbReference type="FunFam" id="3.40.50.300:FF:000533">
    <property type="entry name" value="Helicase, Snf2 family"/>
    <property type="match status" value="1"/>
</dbReference>
<keyword evidence="4" id="KW-0067">ATP-binding</keyword>
<dbReference type="AlphaFoldDB" id="A0A398BBC8"/>
<dbReference type="InterPro" id="IPR014001">
    <property type="entry name" value="Helicase_ATP-bd"/>
</dbReference>
<dbReference type="PROSITE" id="PS51194">
    <property type="entry name" value="HELICASE_CTER"/>
    <property type="match status" value="1"/>
</dbReference>
<protein>
    <submittedName>
        <fullName evidence="4">DEAD/DEAH box helicase</fullName>
    </submittedName>
</protein>
<dbReference type="InterPro" id="IPR050496">
    <property type="entry name" value="SNF2_RAD54_helicase_repair"/>
</dbReference>
<dbReference type="InterPro" id="IPR001650">
    <property type="entry name" value="Helicase_C-like"/>
</dbReference>
<sequence>MVNLGKLKIKVAPLDHDLYRLAVINEEERFLDTIHIRRLLFTWDDASFYGTQVTTDMWEGKPVYTLDAWGLLNFFARESFNSFIDWEWSEASSLCLSAAPVLHEAIEAGLPIPDFASLQASELAWKLPDEVEEEFVPSFWEETISPDLQTLTAETNRSFIEKWYNGAANLYLEKYSPISHKWSEAMTALQTTQLSPEELQTFFDPESWAEWLGLATDEKPFTIGLRLSEPPGGEGAWTLDVILRSKKDADITEVYTKKRLPRGWSKYREAIDKVIARWSKIVPWLTDNGQFKQELSELEAWEFLTDASEKLLFLGAEILLPSWWLTLKESSLKVKAKVKSQQNRGPSYVGLKALMDFDWRFSLNGEDLTESEFEALVNEKRRLIYIRGQWVKLDPAFIKQIQELMETANEKGLQLSDLLQQELLQEDAGEEDDEQDDLLRIQFELNQELRKMISHLRETRNIPLLPVPKTLHGDLRPYQKLGMSWLLFLREHGFGACLADDMGLGKTVQMITYLLHVKETSQTAEILETEAKPVKTALIVCPTSVLGNWQRELEKFAPSLHVHLHYGASRTKGEDFAAKIADYDIVLTSYGLTHQDEEELASVHWSSIILDEAQNIKNAQTKQSRAVRKLQGQHHVALTGTPMENRLSELWAIFDFINKGYLGSLGQFQEKYVATIEREEQKDKIKELQRLIQPFLLRRTKRDQDVALNLPDKQEQKEFVPLTTEQASLYEQLIQDTFANIEQLSAFERKGMILQMLNKLKQLCNHPALYLKEEDDSLQTSQRSGKLEKLTELVDAVREQDESCLIFTQYIGMGNMMKELLEKRYGIDVPFLNGSANKKQRDEMIAKFQEGEFPIFILSLKAGGTGLNLTAANHVIHYDRWWNPAVENQATDRAYRIGQKRFVHVHKLICTGTLEEKIDEMLDKKQALNDEIISGDNWITELSTEEIKELVALH</sequence>
<keyword evidence="1" id="KW-0378">Hydrolase</keyword>
<evidence type="ECO:0000313" key="4">
    <source>
        <dbReference type="EMBL" id="RID84996.1"/>
    </source>
</evidence>
<dbReference type="SUPFAM" id="SSF52540">
    <property type="entry name" value="P-loop containing nucleoside triphosphate hydrolases"/>
    <property type="match status" value="2"/>
</dbReference>
<reference evidence="4 5" key="1">
    <citation type="submission" date="2018-08" db="EMBL/GenBank/DDBJ databases">
        <title>Bacillus jemisoniae sp. nov., Bacillus chryseoplanitiae sp. nov., Bacillus resnikiae sp. nov., and Bacillus frankliniae sp. nov., isolated from Viking spacecraft and associated surfaces.</title>
        <authorList>
            <person name="Seuylemezian A."/>
            <person name="Vaishampayan P."/>
        </authorList>
    </citation>
    <scope>NUCLEOTIDE SEQUENCE [LARGE SCALE GENOMIC DNA]</scope>
    <source>
        <strain evidence="4 5">MA001</strain>
    </source>
</reference>
<dbReference type="InterPro" id="IPR000330">
    <property type="entry name" value="SNF2_N"/>
</dbReference>
<dbReference type="CDD" id="cd18793">
    <property type="entry name" value="SF2_C_SNF"/>
    <property type="match status" value="1"/>
</dbReference>
<keyword evidence="4" id="KW-0347">Helicase</keyword>
<dbReference type="GO" id="GO:0015616">
    <property type="term" value="F:DNA translocase activity"/>
    <property type="evidence" value="ECO:0007669"/>
    <property type="project" value="TreeGrafter"/>
</dbReference>
<evidence type="ECO:0000259" key="3">
    <source>
        <dbReference type="PROSITE" id="PS51194"/>
    </source>
</evidence>
<dbReference type="Proteomes" id="UP000266016">
    <property type="component" value="Unassembled WGS sequence"/>
</dbReference>
<dbReference type="Pfam" id="PF00176">
    <property type="entry name" value="SNF2-rel_dom"/>
    <property type="match status" value="1"/>
</dbReference>
<dbReference type="InterPro" id="IPR038718">
    <property type="entry name" value="SNF2-like_sf"/>
</dbReference>
<dbReference type="GO" id="GO:0016787">
    <property type="term" value="F:hydrolase activity"/>
    <property type="evidence" value="ECO:0007669"/>
    <property type="project" value="UniProtKB-KW"/>
</dbReference>
<dbReference type="PANTHER" id="PTHR45629">
    <property type="entry name" value="SNF2/RAD54 FAMILY MEMBER"/>
    <property type="match status" value="1"/>
</dbReference>
<dbReference type="PANTHER" id="PTHR45629:SF7">
    <property type="entry name" value="DNA EXCISION REPAIR PROTEIN ERCC-6-RELATED"/>
    <property type="match status" value="1"/>
</dbReference>
<dbReference type="RefSeq" id="WP_119117562.1">
    <property type="nucleotide sequence ID" value="NZ_CP085714.1"/>
</dbReference>
<feature type="domain" description="Helicase C-terminal" evidence="3">
    <location>
        <begin position="789"/>
        <end position="948"/>
    </location>
</feature>
<dbReference type="SMART" id="SM00487">
    <property type="entry name" value="DEXDc"/>
    <property type="match status" value="1"/>
</dbReference>
<dbReference type="Pfam" id="PF12419">
    <property type="entry name" value="DUF3670"/>
    <property type="match status" value="1"/>
</dbReference>